<feature type="compositionally biased region" description="Low complexity" evidence="1">
    <location>
        <begin position="1"/>
        <end position="16"/>
    </location>
</feature>
<gene>
    <name evidence="2" type="ORF">Hypma_012335</name>
</gene>
<feature type="region of interest" description="Disordered" evidence="1">
    <location>
        <begin position="197"/>
        <end position="221"/>
    </location>
</feature>
<feature type="compositionally biased region" description="Basic residues" evidence="1">
    <location>
        <begin position="375"/>
        <end position="387"/>
    </location>
</feature>
<evidence type="ECO:0000313" key="3">
    <source>
        <dbReference type="Proteomes" id="UP000076154"/>
    </source>
</evidence>
<keyword evidence="3" id="KW-1185">Reference proteome</keyword>
<feature type="compositionally biased region" description="Polar residues" evidence="1">
    <location>
        <begin position="201"/>
        <end position="221"/>
    </location>
</feature>
<sequence>MRAASATSRSAGTISRVTKATRRSISHSTATSESANTVPSISRSPSPEIPFLGSSKATGGIFRGRAVGNVFNMADKVDMDVDPSTQGSLHGVVKAFNSRDTDAKAMATSRHKLGCELGPILKKLAIDLSPIQHNNSRIYVQEDGDWFIKGRYEKAILDTDPVPWMASADGKAPTLLILYEDDALSSSGVTSVSAQPFAASGSHTGQSAGPRTGRNVQSHAPDSLSSRIIKALEIPQGLLDSKKNDVRVSFARYEIIIGGPAKFLQLVNQEVWNDKVPTQGQIIDVFMARSTFYNCSTIFAHAFKYPNMLKWLRAEPDALPGRTLWGDETQTIQNLGKILVPYIKSAAEAPIEKDKKKEKGKAAEGKGKEKAVEKSKKKGSSSKKSSK</sequence>
<feature type="compositionally biased region" description="Low complexity" evidence="1">
    <location>
        <begin position="39"/>
        <end position="50"/>
    </location>
</feature>
<evidence type="ECO:0000313" key="2">
    <source>
        <dbReference type="EMBL" id="RDB30194.1"/>
    </source>
</evidence>
<protein>
    <submittedName>
        <fullName evidence="2">Uncharacterized protein</fullName>
    </submittedName>
</protein>
<name>A0A369KEM8_HYPMA</name>
<dbReference type="AlphaFoldDB" id="A0A369KEM8"/>
<feature type="compositionally biased region" description="Basic and acidic residues" evidence="1">
    <location>
        <begin position="351"/>
        <end position="374"/>
    </location>
</feature>
<dbReference type="Proteomes" id="UP000076154">
    <property type="component" value="Unassembled WGS sequence"/>
</dbReference>
<dbReference type="EMBL" id="LUEZ02000007">
    <property type="protein sequence ID" value="RDB30194.1"/>
    <property type="molecule type" value="Genomic_DNA"/>
</dbReference>
<feature type="region of interest" description="Disordered" evidence="1">
    <location>
        <begin position="351"/>
        <end position="387"/>
    </location>
</feature>
<reference evidence="2" key="1">
    <citation type="submission" date="2018-04" db="EMBL/GenBank/DDBJ databases">
        <title>Whole genome sequencing of Hypsizygus marmoreus.</title>
        <authorList>
            <person name="Choi I.-G."/>
            <person name="Min B."/>
            <person name="Kim J.-G."/>
            <person name="Kim S."/>
            <person name="Oh Y.-L."/>
            <person name="Kong W.-S."/>
            <person name="Park H."/>
            <person name="Jeong J."/>
            <person name="Song E.-S."/>
        </authorList>
    </citation>
    <scope>NUCLEOTIDE SEQUENCE [LARGE SCALE GENOMIC DNA]</scope>
    <source>
        <strain evidence="2">51987-8</strain>
    </source>
</reference>
<dbReference type="STRING" id="39966.A0A369KEM8"/>
<feature type="compositionally biased region" description="Polar residues" evidence="1">
    <location>
        <begin position="26"/>
        <end position="38"/>
    </location>
</feature>
<dbReference type="OrthoDB" id="3070904at2759"/>
<proteinExistence type="predicted"/>
<dbReference type="InParanoid" id="A0A369KEM8"/>
<accession>A0A369KEM8</accession>
<evidence type="ECO:0000256" key="1">
    <source>
        <dbReference type="SAM" id="MobiDB-lite"/>
    </source>
</evidence>
<comment type="caution">
    <text evidence="2">The sequence shown here is derived from an EMBL/GenBank/DDBJ whole genome shotgun (WGS) entry which is preliminary data.</text>
</comment>
<organism evidence="2 3">
    <name type="scientific">Hypsizygus marmoreus</name>
    <name type="common">White beech mushroom</name>
    <name type="synonym">Agaricus marmoreus</name>
    <dbReference type="NCBI Taxonomy" id="39966"/>
    <lineage>
        <taxon>Eukaryota</taxon>
        <taxon>Fungi</taxon>
        <taxon>Dikarya</taxon>
        <taxon>Basidiomycota</taxon>
        <taxon>Agaricomycotina</taxon>
        <taxon>Agaricomycetes</taxon>
        <taxon>Agaricomycetidae</taxon>
        <taxon>Agaricales</taxon>
        <taxon>Tricholomatineae</taxon>
        <taxon>Lyophyllaceae</taxon>
        <taxon>Hypsizygus</taxon>
    </lineage>
</organism>
<feature type="region of interest" description="Disordered" evidence="1">
    <location>
        <begin position="1"/>
        <end position="54"/>
    </location>
</feature>